<dbReference type="GO" id="GO:0000160">
    <property type="term" value="P:phosphorelay signal transduction system"/>
    <property type="evidence" value="ECO:0007669"/>
    <property type="project" value="InterPro"/>
</dbReference>
<evidence type="ECO:0000256" key="3">
    <source>
        <dbReference type="PROSITE-ProRule" id="PRU00169"/>
    </source>
</evidence>
<feature type="domain" description="ANTAR" evidence="5">
    <location>
        <begin position="124"/>
        <end position="185"/>
    </location>
</feature>
<dbReference type="InterPro" id="IPR001789">
    <property type="entry name" value="Sig_transdc_resp-reg_receiver"/>
</dbReference>
<sequence>MKIMIIDEDLDARLNIKCFMENADNEVVAEGTDGFDAIYLSRQFNPEVTIFDVETPVAEDFNALRVIHEEKNSKAIVLMTSSYDSSLLSKAKDLGVLGYLVKPVSNAQTLVSTCEIALSNALKLEKIQHDLSLMEKRLADRKVIEKAKGYLMKAECLSEDHAYKKIRLLSMEKKCSMGTVSEIILKNCGEIC</sequence>
<comment type="function">
    <text evidence="2">May play the central regulatory role in sporulation. It may be an element of the effector pathway responsible for the activation of sporulation genes in response to nutritional stress. Spo0A may act in concert with spo0H (a sigma factor) to control the expression of some genes that are critical to the sporulation process.</text>
</comment>
<evidence type="ECO:0000259" key="5">
    <source>
        <dbReference type="PROSITE" id="PS50921"/>
    </source>
</evidence>
<dbReference type="PIRSF" id="PIRSF036382">
    <property type="entry name" value="RR_antiterm"/>
    <property type="match status" value="1"/>
</dbReference>
<evidence type="ECO:0000259" key="4">
    <source>
        <dbReference type="PROSITE" id="PS50110"/>
    </source>
</evidence>
<evidence type="ECO:0000256" key="1">
    <source>
        <dbReference type="ARBA" id="ARBA00018672"/>
    </source>
</evidence>
<dbReference type="Pfam" id="PF03861">
    <property type="entry name" value="ANTAR"/>
    <property type="match status" value="1"/>
</dbReference>
<organism evidence="6 7">
    <name type="scientific">Acetitomaculum ruminis DSM 5522</name>
    <dbReference type="NCBI Taxonomy" id="1120918"/>
    <lineage>
        <taxon>Bacteria</taxon>
        <taxon>Bacillati</taxon>
        <taxon>Bacillota</taxon>
        <taxon>Clostridia</taxon>
        <taxon>Lachnospirales</taxon>
        <taxon>Lachnospiraceae</taxon>
        <taxon>Acetitomaculum</taxon>
    </lineage>
</organism>
<dbReference type="InterPro" id="IPR036388">
    <property type="entry name" value="WH-like_DNA-bd_sf"/>
</dbReference>
<proteinExistence type="predicted"/>
<dbReference type="SUPFAM" id="SSF52172">
    <property type="entry name" value="CheY-like"/>
    <property type="match status" value="1"/>
</dbReference>
<evidence type="ECO:0000313" key="7">
    <source>
        <dbReference type="Proteomes" id="UP000198838"/>
    </source>
</evidence>
<dbReference type="PANTHER" id="PTHR45566">
    <property type="entry name" value="HTH-TYPE TRANSCRIPTIONAL REGULATOR YHJB-RELATED"/>
    <property type="match status" value="1"/>
</dbReference>
<name>A0A1I0ZUJ7_9FIRM</name>
<dbReference type="PANTHER" id="PTHR45566:SF2">
    <property type="entry name" value="NARL SUBFAMILY"/>
    <property type="match status" value="1"/>
</dbReference>
<keyword evidence="3" id="KW-0597">Phosphoprotein</keyword>
<dbReference type="RefSeq" id="WP_177205646.1">
    <property type="nucleotide sequence ID" value="NZ_FOJY01000017.1"/>
</dbReference>
<evidence type="ECO:0000313" key="6">
    <source>
        <dbReference type="EMBL" id="SFB28756.1"/>
    </source>
</evidence>
<evidence type="ECO:0000256" key="2">
    <source>
        <dbReference type="ARBA" id="ARBA00024867"/>
    </source>
</evidence>
<dbReference type="SMART" id="SM01012">
    <property type="entry name" value="ANTAR"/>
    <property type="match status" value="1"/>
</dbReference>
<dbReference type="InterPro" id="IPR005561">
    <property type="entry name" value="ANTAR"/>
</dbReference>
<dbReference type="EMBL" id="FOJY01000017">
    <property type="protein sequence ID" value="SFB28756.1"/>
    <property type="molecule type" value="Genomic_DNA"/>
</dbReference>
<dbReference type="InterPro" id="IPR011006">
    <property type="entry name" value="CheY-like_superfamily"/>
</dbReference>
<dbReference type="Gene3D" id="1.10.10.10">
    <property type="entry name" value="Winged helix-like DNA-binding domain superfamily/Winged helix DNA-binding domain"/>
    <property type="match status" value="1"/>
</dbReference>
<dbReference type="Pfam" id="PF00072">
    <property type="entry name" value="Response_reg"/>
    <property type="match status" value="1"/>
</dbReference>
<dbReference type="InterPro" id="IPR051015">
    <property type="entry name" value="EvgA-like"/>
</dbReference>
<dbReference type="Gene3D" id="3.40.50.2300">
    <property type="match status" value="1"/>
</dbReference>
<feature type="domain" description="Response regulatory" evidence="4">
    <location>
        <begin position="2"/>
        <end position="117"/>
    </location>
</feature>
<protein>
    <recommendedName>
        <fullName evidence="1">Stage 0 sporulation protein A homolog</fullName>
    </recommendedName>
</protein>
<dbReference type="SMART" id="SM00448">
    <property type="entry name" value="REC"/>
    <property type="match status" value="1"/>
</dbReference>
<dbReference type="PROSITE" id="PS50921">
    <property type="entry name" value="ANTAR"/>
    <property type="match status" value="1"/>
</dbReference>
<dbReference type="GO" id="GO:0003723">
    <property type="term" value="F:RNA binding"/>
    <property type="evidence" value="ECO:0007669"/>
    <property type="project" value="InterPro"/>
</dbReference>
<keyword evidence="7" id="KW-1185">Reference proteome</keyword>
<reference evidence="6 7" key="1">
    <citation type="submission" date="2016-10" db="EMBL/GenBank/DDBJ databases">
        <authorList>
            <person name="de Groot N.N."/>
        </authorList>
    </citation>
    <scope>NUCLEOTIDE SEQUENCE [LARGE SCALE GENOMIC DNA]</scope>
    <source>
        <strain evidence="6 7">DSM 5522</strain>
    </source>
</reference>
<dbReference type="PROSITE" id="PS50110">
    <property type="entry name" value="RESPONSE_REGULATORY"/>
    <property type="match status" value="1"/>
</dbReference>
<dbReference type="AlphaFoldDB" id="A0A1I0ZUJ7"/>
<gene>
    <name evidence="6" type="ORF">SAMN05216249_11742</name>
</gene>
<dbReference type="InterPro" id="IPR008327">
    <property type="entry name" value="Sig_transdc_resp-reg_antiterm"/>
</dbReference>
<accession>A0A1I0ZUJ7</accession>
<feature type="modified residue" description="4-aspartylphosphate" evidence="3">
    <location>
        <position position="52"/>
    </location>
</feature>
<dbReference type="Proteomes" id="UP000198838">
    <property type="component" value="Unassembled WGS sequence"/>
</dbReference>
<dbReference type="STRING" id="1120918.SAMN05216249_11742"/>